<proteinExistence type="predicted"/>
<keyword evidence="1" id="KW-0472">Membrane</keyword>
<reference evidence="2" key="1">
    <citation type="submission" date="2020-12" db="EMBL/GenBank/DDBJ databases">
        <title>Devosia sp. MSA67 isolated from Mo River.</title>
        <authorList>
            <person name="Ma F."/>
            <person name="Zi Z."/>
        </authorList>
    </citation>
    <scope>NUCLEOTIDE SEQUENCE</scope>
    <source>
        <strain evidence="2">MSA67</strain>
    </source>
</reference>
<accession>A0A934IRH1</accession>
<feature type="transmembrane region" description="Helical" evidence="1">
    <location>
        <begin position="50"/>
        <end position="69"/>
    </location>
</feature>
<keyword evidence="1" id="KW-0812">Transmembrane</keyword>
<comment type="caution">
    <text evidence="2">The sequence shown here is derived from an EMBL/GenBank/DDBJ whole genome shotgun (WGS) entry which is preliminary data.</text>
</comment>
<dbReference type="Proteomes" id="UP000602124">
    <property type="component" value="Unassembled WGS sequence"/>
</dbReference>
<organism evidence="2 3">
    <name type="scientific">Devosia sediminis</name>
    <dbReference type="NCBI Taxonomy" id="2798801"/>
    <lineage>
        <taxon>Bacteria</taxon>
        <taxon>Pseudomonadati</taxon>
        <taxon>Pseudomonadota</taxon>
        <taxon>Alphaproteobacteria</taxon>
        <taxon>Hyphomicrobiales</taxon>
        <taxon>Devosiaceae</taxon>
        <taxon>Devosia</taxon>
    </lineage>
</organism>
<feature type="transmembrane region" description="Helical" evidence="1">
    <location>
        <begin position="114"/>
        <end position="134"/>
    </location>
</feature>
<dbReference type="RefSeq" id="WP_198876645.1">
    <property type="nucleotide sequence ID" value="NZ_JAEKMH010000002.1"/>
</dbReference>
<gene>
    <name evidence="2" type="ORF">JEQ47_12100</name>
</gene>
<feature type="transmembrane region" description="Helical" evidence="1">
    <location>
        <begin position="185"/>
        <end position="208"/>
    </location>
</feature>
<dbReference type="Pfam" id="PF13630">
    <property type="entry name" value="SdpI"/>
    <property type="match status" value="1"/>
</dbReference>
<feature type="transmembrane region" description="Helical" evidence="1">
    <location>
        <begin position="89"/>
        <end position="108"/>
    </location>
</feature>
<evidence type="ECO:0008006" key="4">
    <source>
        <dbReference type="Google" id="ProtNLM"/>
    </source>
</evidence>
<keyword evidence="1" id="KW-1133">Transmembrane helix</keyword>
<evidence type="ECO:0000313" key="2">
    <source>
        <dbReference type="EMBL" id="MBJ3785468.1"/>
    </source>
</evidence>
<evidence type="ECO:0000313" key="3">
    <source>
        <dbReference type="Proteomes" id="UP000602124"/>
    </source>
</evidence>
<keyword evidence="3" id="KW-1185">Reference proteome</keyword>
<protein>
    <recommendedName>
        <fullName evidence="4">DUF1648 domain-containing protein</fullName>
    </recommendedName>
</protein>
<evidence type="ECO:0000256" key="1">
    <source>
        <dbReference type="SAM" id="Phobius"/>
    </source>
</evidence>
<feature type="transmembrane region" description="Helical" evidence="1">
    <location>
        <begin position="155"/>
        <end position="179"/>
    </location>
</feature>
<sequence>MPSLVTRFHLLLFGVTLAIAGVAVMHIPPHFAFPAHWHGSSADWLWPRDLALAVPPLIEIVLITGFFVLGRALTRNHLAKVRHILDPALTLLLAVATACQAGLLLIGIGSDFDMFRITAFGLAATLLVLAVVIFEAERHSYAGLRMPWPIRSDRAWTLVHRTSGLAAGAAAIVLAWLAWTDPGPGILSLALGASLLGLPLFAGMLTLLTRPLR</sequence>
<name>A0A934IRH1_9HYPH</name>
<dbReference type="EMBL" id="JAEKMH010000002">
    <property type="protein sequence ID" value="MBJ3785468.1"/>
    <property type="molecule type" value="Genomic_DNA"/>
</dbReference>
<dbReference type="AlphaFoldDB" id="A0A934IRH1"/>
<dbReference type="InterPro" id="IPR025962">
    <property type="entry name" value="SdpI/YhfL"/>
</dbReference>